<evidence type="ECO:0000313" key="2">
    <source>
        <dbReference type="EnsemblMetazoa" id="RPRC007661-PA"/>
    </source>
</evidence>
<keyword evidence="3" id="KW-1185">Reference proteome</keyword>
<feature type="region of interest" description="Disordered" evidence="1">
    <location>
        <begin position="861"/>
        <end position="885"/>
    </location>
</feature>
<dbReference type="EMBL" id="ACPB03019110">
    <property type="status" value="NOT_ANNOTATED_CDS"/>
    <property type="molecule type" value="Genomic_DNA"/>
</dbReference>
<evidence type="ECO:0000313" key="3">
    <source>
        <dbReference type="Proteomes" id="UP000015103"/>
    </source>
</evidence>
<dbReference type="PANTHER" id="PTHR36562">
    <property type="entry name" value="SERINE/ARGININE REPETITIVE MATRIX 2"/>
    <property type="match status" value="1"/>
</dbReference>
<feature type="compositionally biased region" description="Basic and acidic residues" evidence="1">
    <location>
        <begin position="310"/>
        <end position="322"/>
    </location>
</feature>
<dbReference type="InParanoid" id="T1HUE1"/>
<dbReference type="PANTHER" id="PTHR36562:SF6">
    <property type="entry name" value="EG:133E12.4 PROTEIN"/>
    <property type="match status" value="1"/>
</dbReference>
<evidence type="ECO:0000256" key="1">
    <source>
        <dbReference type="SAM" id="MobiDB-lite"/>
    </source>
</evidence>
<proteinExistence type="predicted"/>
<organism evidence="2 3">
    <name type="scientific">Rhodnius prolixus</name>
    <name type="common">Triatomid bug</name>
    <dbReference type="NCBI Taxonomy" id="13249"/>
    <lineage>
        <taxon>Eukaryota</taxon>
        <taxon>Metazoa</taxon>
        <taxon>Ecdysozoa</taxon>
        <taxon>Arthropoda</taxon>
        <taxon>Hexapoda</taxon>
        <taxon>Insecta</taxon>
        <taxon>Pterygota</taxon>
        <taxon>Neoptera</taxon>
        <taxon>Paraneoptera</taxon>
        <taxon>Hemiptera</taxon>
        <taxon>Heteroptera</taxon>
        <taxon>Panheteroptera</taxon>
        <taxon>Cimicomorpha</taxon>
        <taxon>Reduviidae</taxon>
        <taxon>Triatominae</taxon>
        <taxon>Rhodnius</taxon>
    </lineage>
</organism>
<name>T1HUE1_RHOPR</name>
<sequence>MSSEGSTEPLQAPLLASCCLVPGLNIVACSLKELPLHCPSCATDTAVPNGVPPSSSRRRKTSKPSGLPPADVFAQLTVEQIVMSRKPTLIDRLISQNKSALIMESRAKKRVGRPAKEVTQVNGKRKSNSNEEHVPGKKLRSSKNDGKKGINCRQKAVHQQPPSKRKKFDSDPTPSTNRYATRISMNKVRIPFSLRSGRKMADILKSKRKRVLTHQYLEQNDSQKKVKQLDTNSNTFNALDQREEKVKVEEIKPKRKKRKRCSMWVKKVKKPSRKVEDLPVLNKVESEEDEQETELEEEMELLMPTLEKQVDSSRELKLKNEETENESSLDMSVQDKRKLLEELEEVKSFELTAKVPINLENEQHSCEINLEVKTDSLKALPDTQPAVSIQEQIVNSGYDRTVGSYDKLTTHTQEIFGTNENRNNLHSMQGESIKMGNFRTSTREIVESEITARYCHMKEDFKKDLEPLKIKEFSKSEKEIIETEIKASNGGEAEISDIVGAIKIENQLDTKAAIINKVTADINETELMGSDEIDSEKIVEQDYLCYSSNLEGKEIILKNAASCKENTEIGMSLKHKSGDFEVQNSEQVKRIYDNVKEEVQSNTVHKDKNEELRPSEADSTSDVAFHVNKSISDQNFVCEEELKSTSASDVSVLPDSTKEVKCISPDIKIESDELTNQTPIILQKSGDDTVMISSNNHEHESNKMRTQSTPDKNCSVSEPVKKEGKLSVEQKQMKESVLQALGLKSLTAASEFKQQCEEDKQKCVQQQQLQQQQQQQQRNNSGYTGTLKAVIKLNRTGDKKRTMVYQRNEDALSSSDKLEYRICSDFPSTEGVPITHLADIGYNRKGLHQKYTDSVTNSVYVNPNNGTSHTEESEVNGDESKGNKESNLIIPEKSSSFSIHPGRLCSDVCSYCFGKFGSLDTPCHVAQIKGEERQKKILQNEPHLTPESCLCDACYRYVDRKVNYHPKSGNQQSTNSTTGHKTHQPQPQATCCVVNCVQQATHTIKRKWILKLKKNLTNKVEYLTVCGICRKRLNRNNLFSLGREADRLNLMLAEDGIPARLSDNLFLCKLCRYYSNLRLKYSDTSAIPPQNKAFYKNYRRKILMSLDIAVSNSDDDCEHSEDAATPEKKRTPSTTTGTSTTVLPRKASQGNTGGSNNSTAENVAGGSSSNNDSASEDTVSLSKLASLFGEQPEQQQTRMFGEQSEQQQTRIQVKFGNVNIHTLSNLNIGQQGGASTPVTGSNDKEGPEGVLSCHLDFKGTTTPDGALERCVCTIQFDKKAKQLWTDLQKPHGSQSLFLRHLIMMEKIWRAGYLVLSSNADEKAVKYVLNSKNKVRSFENSQSGTTGNSSNSSSTSPNNSVQTKPTKPKEVSQPSSQPLQPIRVRQQFQQHPQQPQPQPPQPQQQPQQPQLAAQSKQFLQPVHRPQQQQSQHPQLQHSLQQQIPKQQLNQQQKERFPLLPNTGEIEVTPIRTTAQPQVTIHPASAITVTASLQPQQHVRPVNQQLTITRPSHIQQTTSTSNNQHTVLQQQLMSKKLTPLDRAKSLVRMALPQHRPPPPRYYVPAQSSVAGVPHQYYSAGGSGTSRAPPPPLMKLQSYYQHQQQINQQSAAQQLPYQLHHLQQQQQHQQQPRTILPKLPKSLTVVSRMNSKPTAITLSHSGITIEKQSSVPPLRSSHPLPIEKPIISVFREPAVSSQQH</sequence>
<feature type="compositionally biased region" description="Polar residues" evidence="1">
    <location>
        <begin position="704"/>
        <end position="716"/>
    </location>
</feature>
<feature type="region of interest" description="Disordered" evidence="1">
    <location>
        <begin position="1113"/>
        <end position="1179"/>
    </location>
</feature>
<feature type="compositionally biased region" description="Low complexity" evidence="1">
    <location>
        <begin position="1416"/>
        <end position="1450"/>
    </location>
</feature>
<reference evidence="2" key="1">
    <citation type="submission" date="2015-05" db="UniProtKB">
        <authorList>
            <consortium name="EnsemblMetazoa"/>
        </authorList>
    </citation>
    <scope>IDENTIFICATION</scope>
</reference>
<protein>
    <submittedName>
        <fullName evidence="2">Uncharacterized protein</fullName>
    </submittedName>
</protein>
<feature type="compositionally biased region" description="Pro residues" evidence="1">
    <location>
        <begin position="1393"/>
        <end position="1402"/>
    </location>
</feature>
<feature type="compositionally biased region" description="Low complexity" evidence="1">
    <location>
        <begin position="1164"/>
        <end position="1177"/>
    </location>
</feature>
<feature type="region of interest" description="Disordered" evidence="1">
    <location>
        <begin position="105"/>
        <end position="180"/>
    </location>
</feature>
<feature type="compositionally biased region" description="Basic and acidic residues" evidence="1">
    <location>
        <begin position="719"/>
        <end position="728"/>
    </location>
</feature>
<feature type="region of interest" description="Disordered" evidence="1">
    <location>
        <begin position="602"/>
        <end position="621"/>
    </location>
</feature>
<dbReference type="OMA" id="CDACYRY"/>
<dbReference type="HOGENOM" id="CLU_240989_0_0_1"/>
<dbReference type="eggNOG" id="ENOG502QSHZ">
    <property type="taxonomic scope" value="Eukaryota"/>
</dbReference>
<feature type="region of interest" description="Disordered" evidence="1">
    <location>
        <begin position="310"/>
        <end position="333"/>
    </location>
</feature>
<feature type="compositionally biased region" description="Basic and acidic residues" evidence="1">
    <location>
        <begin position="1120"/>
        <end position="1130"/>
    </location>
</feature>
<dbReference type="VEuPathDB" id="VectorBase:RPRC007661"/>
<feature type="compositionally biased region" description="Polar residues" evidence="1">
    <location>
        <begin position="1148"/>
        <end position="1161"/>
    </location>
</feature>
<feature type="compositionally biased region" description="Basic and acidic residues" evidence="1">
    <location>
        <begin position="602"/>
        <end position="616"/>
    </location>
</feature>
<feature type="region of interest" description="Disordered" evidence="1">
    <location>
        <begin position="1336"/>
        <end position="1450"/>
    </location>
</feature>
<dbReference type="Proteomes" id="UP000015103">
    <property type="component" value="Unassembled WGS sequence"/>
</dbReference>
<accession>T1HUE1</accession>
<feature type="region of interest" description="Disordered" evidence="1">
    <location>
        <begin position="693"/>
        <end position="728"/>
    </location>
</feature>
<dbReference type="STRING" id="13249.T1HUE1"/>
<dbReference type="InterPro" id="IPR051372">
    <property type="entry name" value="CWC21"/>
</dbReference>
<feature type="region of interest" description="Disordered" evidence="1">
    <location>
        <begin position="44"/>
        <end position="70"/>
    </location>
</feature>
<dbReference type="GO" id="GO:0005634">
    <property type="term" value="C:nucleus"/>
    <property type="evidence" value="ECO:0007669"/>
    <property type="project" value="TreeGrafter"/>
</dbReference>
<feature type="compositionally biased region" description="Low complexity" evidence="1">
    <location>
        <begin position="1132"/>
        <end position="1141"/>
    </location>
</feature>
<feature type="compositionally biased region" description="Low complexity" evidence="1">
    <location>
        <begin position="1339"/>
        <end position="1359"/>
    </location>
</feature>
<dbReference type="EnsemblMetazoa" id="RPRC007661-RA">
    <property type="protein sequence ID" value="RPRC007661-PA"/>
    <property type="gene ID" value="RPRC007661"/>
</dbReference>